<keyword evidence="8" id="KW-0012">Acyltransferase</keyword>
<dbReference type="InterPro" id="IPR039859">
    <property type="entry name" value="PFA4/ZDH16/20/ERF2-like"/>
</dbReference>
<dbReference type="SMART" id="SM00355">
    <property type="entry name" value="ZnF_C2H2"/>
    <property type="match status" value="4"/>
</dbReference>
<keyword evidence="3 12" id="KW-0812">Transmembrane</keyword>
<dbReference type="EMBL" id="JAKNSF020000152">
    <property type="protein sequence ID" value="KAK7710982.1"/>
    <property type="molecule type" value="Genomic_DNA"/>
</dbReference>
<protein>
    <submittedName>
        <fullName evidence="14">Palmitoyltransferase for Vac8p</fullName>
    </submittedName>
</protein>
<feature type="region of interest" description="Disordered" evidence="11">
    <location>
        <begin position="820"/>
        <end position="850"/>
    </location>
</feature>
<dbReference type="InterPro" id="IPR001594">
    <property type="entry name" value="Palmitoyltrfase_DHHC"/>
</dbReference>
<dbReference type="PANTHER" id="PTHR12246">
    <property type="entry name" value="PALMITOYLTRANSFERASE ZDHHC16"/>
    <property type="match status" value="1"/>
</dbReference>
<accession>A0ABR1NQ75</accession>
<evidence type="ECO:0000256" key="2">
    <source>
        <dbReference type="ARBA" id="ARBA00022679"/>
    </source>
</evidence>
<feature type="compositionally biased region" description="Acidic residues" evidence="11">
    <location>
        <begin position="1035"/>
        <end position="1045"/>
    </location>
</feature>
<keyword evidence="15" id="KW-1185">Reference proteome</keyword>
<keyword evidence="2" id="KW-0808">Transferase</keyword>
<dbReference type="InterPro" id="IPR013087">
    <property type="entry name" value="Znf_C2H2_type"/>
</dbReference>
<feature type="transmembrane region" description="Helical" evidence="12">
    <location>
        <begin position="735"/>
        <end position="755"/>
    </location>
</feature>
<name>A0ABR1NQ75_DIAER</name>
<reference evidence="14 15" key="1">
    <citation type="submission" date="2024-02" db="EMBL/GenBank/DDBJ databases">
        <title>De novo assembly and annotation of 12 fungi associated with fruit tree decline syndrome in Ontario, Canada.</title>
        <authorList>
            <person name="Sulman M."/>
            <person name="Ellouze W."/>
            <person name="Ilyukhin E."/>
        </authorList>
    </citation>
    <scope>NUCLEOTIDE SEQUENCE [LARGE SCALE GENOMIC DNA]</scope>
    <source>
        <strain evidence="14 15">M169</strain>
    </source>
</reference>
<evidence type="ECO:0000256" key="7">
    <source>
        <dbReference type="ARBA" id="ARBA00023288"/>
    </source>
</evidence>
<organism evidence="14 15">
    <name type="scientific">Diaporthe eres</name>
    <name type="common">Phomopsis oblonga</name>
    <dbReference type="NCBI Taxonomy" id="83184"/>
    <lineage>
        <taxon>Eukaryota</taxon>
        <taxon>Fungi</taxon>
        <taxon>Dikarya</taxon>
        <taxon>Ascomycota</taxon>
        <taxon>Pezizomycotina</taxon>
        <taxon>Sordariomycetes</taxon>
        <taxon>Sordariomycetidae</taxon>
        <taxon>Diaporthales</taxon>
        <taxon>Diaporthaceae</taxon>
        <taxon>Diaporthe</taxon>
        <taxon>Diaporthe eres species complex</taxon>
    </lineage>
</organism>
<feature type="compositionally biased region" description="Low complexity" evidence="11">
    <location>
        <begin position="1094"/>
        <end position="1104"/>
    </location>
</feature>
<evidence type="ECO:0000256" key="11">
    <source>
        <dbReference type="SAM" id="MobiDB-lite"/>
    </source>
</evidence>
<evidence type="ECO:0000256" key="3">
    <source>
        <dbReference type="ARBA" id="ARBA00022692"/>
    </source>
</evidence>
<keyword evidence="5 12" id="KW-0472">Membrane</keyword>
<feature type="compositionally biased region" description="Basic and acidic residues" evidence="11">
    <location>
        <begin position="560"/>
        <end position="580"/>
    </location>
</feature>
<feature type="compositionally biased region" description="Basic and acidic residues" evidence="11">
    <location>
        <begin position="929"/>
        <end position="938"/>
    </location>
</feature>
<keyword evidence="10" id="KW-0862">Zinc</keyword>
<comment type="subcellular location">
    <subcellularLocation>
        <location evidence="1">Membrane</location>
        <topology evidence="1">Multi-pass membrane protein</topology>
    </subcellularLocation>
</comment>
<keyword evidence="4 12" id="KW-1133">Transmembrane helix</keyword>
<evidence type="ECO:0000313" key="14">
    <source>
        <dbReference type="EMBL" id="KAK7710982.1"/>
    </source>
</evidence>
<gene>
    <name evidence="14" type="primary">PFA3</name>
    <name evidence="14" type="ORF">SLS63_012819</name>
</gene>
<feature type="compositionally biased region" description="Polar residues" evidence="11">
    <location>
        <begin position="830"/>
        <end position="842"/>
    </location>
</feature>
<dbReference type="Pfam" id="PF01529">
    <property type="entry name" value="DHHC"/>
    <property type="match status" value="1"/>
</dbReference>
<keyword evidence="7" id="KW-0449">Lipoprotein</keyword>
<evidence type="ECO:0000256" key="4">
    <source>
        <dbReference type="ARBA" id="ARBA00022989"/>
    </source>
</evidence>
<evidence type="ECO:0000256" key="1">
    <source>
        <dbReference type="ARBA" id="ARBA00004141"/>
    </source>
</evidence>
<feature type="region of interest" description="Disordered" evidence="11">
    <location>
        <begin position="929"/>
        <end position="1116"/>
    </location>
</feature>
<dbReference type="Gene3D" id="3.30.160.60">
    <property type="entry name" value="Classic Zinc Finger"/>
    <property type="match status" value="2"/>
</dbReference>
<evidence type="ECO:0000313" key="15">
    <source>
        <dbReference type="Proteomes" id="UP001430848"/>
    </source>
</evidence>
<evidence type="ECO:0000256" key="10">
    <source>
        <dbReference type="PROSITE-ProRule" id="PRU00042"/>
    </source>
</evidence>
<evidence type="ECO:0000256" key="12">
    <source>
        <dbReference type="SAM" id="Phobius"/>
    </source>
</evidence>
<dbReference type="Proteomes" id="UP001430848">
    <property type="component" value="Unassembled WGS sequence"/>
</dbReference>
<dbReference type="PROSITE" id="PS50216">
    <property type="entry name" value="DHHC"/>
    <property type="match status" value="1"/>
</dbReference>
<feature type="compositionally biased region" description="Low complexity" evidence="11">
    <location>
        <begin position="497"/>
        <end position="530"/>
    </location>
</feature>
<feature type="transmembrane region" description="Helical" evidence="12">
    <location>
        <begin position="694"/>
        <end position="715"/>
    </location>
</feature>
<keyword evidence="10" id="KW-0863">Zinc-finger</keyword>
<evidence type="ECO:0000256" key="6">
    <source>
        <dbReference type="ARBA" id="ARBA00023139"/>
    </source>
</evidence>
<evidence type="ECO:0000256" key="8">
    <source>
        <dbReference type="ARBA" id="ARBA00023315"/>
    </source>
</evidence>
<feature type="domain" description="C2H2-type" evidence="13">
    <location>
        <begin position="295"/>
        <end position="327"/>
    </location>
</feature>
<keyword evidence="6" id="KW-0564">Palmitate</keyword>
<feature type="region of interest" description="Disordered" evidence="11">
    <location>
        <begin position="560"/>
        <end position="587"/>
    </location>
</feature>
<proteinExistence type="predicted"/>
<feature type="compositionally biased region" description="Gly residues" evidence="11">
    <location>
        <begin position="1075"/>
        <end position="1087"/>
    </location>
</feature>
<comment type="caution">
    <text evidence="14">The sequence shown here is derived from an EMBL/GenBank/DDBJ whole genome shotgun (WGS) entry which is preliminary data.</text>
</comment>
<evidence type="ECO:0000256" key="5">
    <source>
        <dbReference type="ARBA" id="ARBA00023136"/>
    </source>
</evidence>
<feature type="domain" description="C2H2-type" evidence="13">
    <location>
        <begin position="57"/>
        <end position="85"/>
    </location>
</feature>
<evidence type="ECO:0000256" key="9">
    <source>
        <dbReference type="ARBA" id="ARBA00048048"/>
    </source>
</evidence>
<comment type="catalytic activity">
    <reaction evidence="9">
        <text>L-cysteinyl-[protein] + hexadecanoyl-CoA = S-hexadecanoyl-L-cysteinyl-[protein] + CoA</text>
        <dbReference type="Rhea" id="RHEA:36683"/>
        <dbReference type="Rhea" id="RHEA-COMP:10131"/>
        <dbReference type="Rhea" id="RHEA-COMP:11032"/>
        <dbReference type="ChEBI" id="CHEBI:29950"/>
        <dbReference type="ChEBI" id="CHEBI:57287"/>
        <dbReference type="ChEBI" id="CHEBI:57379"/>
        <dbReference type="ChEBI" id="CHEBI:74151"/>
        <dbReference type="EC" id="2.3.1.225"/>
    </reaction>
</comment>
<keyword evidence="10" id="KW-0479">Metal-binding</keyword>
<feature type="compositionally biased region" description="Polar residues" evidence="11">
    <location>
        <begin position="436"/>
        <end position="450"/>
    </location>
</feature>
<dbReference type="PROSITE" id="PS00028">
    <property type="entry name" value="ZINC_FINGER_C2H2_1"/>
    <property type="match status" value="1"/>
</dbReference>
<dbReference type="PROSITE" id="PS50157">
    <property type="entry name" value="ZINC_FINGER_C2H2_2"/>
    <property type="match status" value="2"/>
</dbReference>
<evidence type="ECO:0000259" key="13">
    <source>
        <dbReference type="PROSITE" id="PS50157"/>
    </source>
</evidence>
<sequence length="1116" mass="125687">MNSQQEWQEGPPKLKRVGPTTCGYCCAFFPSTDALHAHKLKKIQDENKDPSKDSEHLWCEICDRDFHTLGGVMEHKRLAHPHKQNFPCPGCTVKFESLSSFIEHVELGRCSKLDIETLQARFAAKFTFAKGLAKLDLKSKQELPRIKQKDFSLYLGHDADPEASWQESPNLLSDWEVVDPNAWATSEPIPSKDEAFPRMAHHEYLRGNTNAPDILTGDQNNPLEGKHEENNWARDKDLFPASRPAHRPTGEQLQGLTSNQQAALARASGEKAASFDPNSPYFDPQQCWHDILQKYKCPHKATCNKTFNKKAAFVQHLRSGNHSGRKFTCPSCLDRFENLFSLAAHVESPSRKCKINREFAEQDMYRIFLDQLTLGMIEVGDILDDETPKFEFQEEFKELYGPQKASGPTFGHMQVHGFSGGSKPVPTGHSGLTEAALSQHQQQIGRQCQLFTPPGRQHESGRGGSGPDTSLTADALSRLQVQEKRASPWTQRSGMNRQQQQPPQRPQQDQYQQQQRQQRQQQQQPDIQGQLPVRQQPKGSYVWQQLAAFGWETWNQQPTFREEDKECRVKPSESSGRPEPKGGGGPGSTWSSLFAVILYTLLNWSYTTAVFTPPGSTTNDSGYSTLPTHEPRATTSPTTFTVKSNGEIRFCKKCQARKPDRAHHCSTCRRCVLKMDHHCPWLATCIGLRNHKAFLLFLIYTTLFSMYSFLVAGSWTWDEIVNDVTYVESLMPVNYIVLCVIAGIISLVVGAFTAWHIMLAARGQTTIECLEKTRYLSPLRKTLQNAYQAQHTDGRGVPMPRYGQQLLDAHQNILPGVSRPEEGEELRTLAPSQREQESTTLISGMPRHMSYDEMERQRARKRYEEYLEEQDSSKLPNAFDLGWKRNLLHLFGHNPWLWSIPILNTTGDGWTWEPSPKWLEATQRIERERNEQRARERAAGWGVPDDGGDVGSELTPPSWNPPLGGAGRHYGNERPSPPRKTPSKADKVLGRDPNLYADQPGVNMNRLSPAGKRDAVKRRKPDDPYGDNDSLFDTSSDELDTEEEAQQQGQGQKADRKGSGPLNPKPSSPNNPFSTGGGRNMGVGSGVSGLLRKASNNSLANANAKYKQRNDEDEVD</sequence>
<feature type="region of interest" description="Disordered" evidence="11">
    <location>
        <begin position="403"/>
        <end position="536"/>
    </location>
</feature>